<protein>
    <submittedName>
        <fullName evidence="1">Uncharacterized protein</fullName>
    </submittedName>
</protein>
<accession>A0A0S4PUG9</accession>
<evidence type="ECO:0000313" key="1">
    <source>
        <dbReference type="EMBL" id="CUU39681.1"/>
    </source>
</evidence>
<gene>
    <name evidence="1" type="ORF">BN2458_PEG0795</name>
</gene>
<proteinExistence type="predicted"/>
<dbReference type="Proteomes" id="UP000064525">
    <property type="component" value="Chromosome I"/>
</dbReference>
<dbReference type="EMBL" id="LN907858">
    <property type="protein sequence ID" value="CUU39681.1"/>
    <property type="molecule type" value="Genomic_DNA"/>
</dbReference>
<dbReference type="RefSeq" id="WP_231944846.1">
    <property type="nucleotide sequence ID" value="NZ_CAOPJB010000003.1"/>
</dbReference>
<dbReference type="KEGG" id="hty:BN2458_PEG0795"/>
<sequence>MKKYIRSLLQRIKRHFTYTLDSKIDKLTILNANLLSQQHLQAYKQELMGGGGKYRIYGI</sequence>
<dbReference type="PATRIC" id="fig|76936.10.peg.778"/>
<evidence type="ECO:0000313" key="2">
    <source>
        <dbReference type="Proteomes" id="UP000064525"/>
    </source>
</evidence>
<organism evidence="1 2">
    <name type="scientific">Helicobacter typhlonius</name>
    <dbReference type="NCBI Taxonomy" id="76936"/>
    <lineage>
        <taxon>Bacteria</taxon>
        <taxon>Pseudomonadati</taxon>
        <taxon>Campylobacterota</taxon>
        <taxon>Epsilonproteobacteria</taxon>
        <taxon>Campylobacterales</taxon>
        <taxon>Helicobacteraceae</taxon>
        <taxon>Helicobacter</taxon>
    </lineage>
</organism>
<dbReference type="AlphaFoldDB" id="A0A0S4PUG9"/>
<reference evidence="2" key="1">
    <citation type="submission" date="2015-11" db="EMBL/GenBank/DDBJ databases">
        <authorList>
            <person name="Anvar S.Y."/>
        </authorList>
    </citation>
    <scope>NUCLEOTIDE SEQUENCE [LARGE SCALE GENOMIC DNA]</scope>
</reference>
<name>A0A0S4PUG9_9HELI</name>
<dbReference type="GeneID" id="78152324"/>